<proteinExistence type="predicted"/>
<accession>A0A0F9PIP2</accession>
<gene>
    <name evidence="1" type="ORF">LCGC14_1210740</name>
</gene>
<organism evidence="1">
    <name type="scientific">marine sediment metagenome</name>
    <dbReference type="NCBI Taxonomy" id="412755"/>
    <lineage>
        <taxon>unclassified sequences</taxon>
        <taxon>metagenomes</taxon>
        <taxon>ecological metagenomes</taxon>
    </lineage>
</organism>
<name>A0A0F9PIP2_9ZZZZ</name>
<dbReference type="AlphaFoldDB" id="A0A0F9PIP2"/>
<evidence type="ECO:0000313" key="1">
    <source>
        <dbReference type="EMBL" id="KKM93197.1"/>
    </source>
</evidence>
<sequence>MDLKDYIKETIISISGAIEESQSELGEKGVLINPDRVRAINDGYRVLGGDANGATHLTDLEFDVLIAVNEGTMGGGGAKLQVAHFINVGAKVEGTESTNQTNRLKFSIPIAFTTSKVDSKSKQYAVR</sequence>
<reference evidence="1" key="1">
    <citation type="journal article" date="2015" name="Nature">
        <title>Complex archaea that bridge the gap between prokaryotes and eukaryotes.</title>
        <authorList>
            <person name="Spang A."/>
            <person name="Saw J.H."/>
            <person name="Jorgensen S.L."/>
            <person name="Zaremba-Niedzwiedzka K."/>
            <person name="Martijn J."/>
            <person name="Lind A.E."/>
            <person name="van Eijk R."/>
            <person name="Schleper C."/>
            <person name="Guy L."/>
            <person name="Ettema T.J."/>
        </authorList>
    </citation>
    <scope>NUCLEOTIDE SEQUENCE</scope>
</reference>
<comment type="caution">
    <text evidence="1">The sequence shown here is derived from an EMBL/GenBank/DDBJ whole genome shotgun (WGS) entry which is preliminary data.</text>
</comment>
<protein>
    <submittedName>
        <fullName evidence="1">Uncharacterized protein</fullName>
    </submittedName>
</protein>
<dbReference type="EMBL" id="LAZR01006298">
    <property type="protein sequence ID" value="KKM93197.1"/>
    <property type="molecule type" value="Genomic_DNA"/>
</dbReference>